<proteinExistence type="predicted"/>
<evidence type="ECO:0000313" key="4">
    <source>
        <dbReference type="Proteomes" id="UP000318331"/>
    </source>
</evidence>
<feature type="domain" description="Tape measure protein N-terminal" evidence="2">
    <location>
        <begin position="68"/>
        <end position="243"/>
    </location>
</feature>
<comment type="caution">
    <text evidence="3">The sequence shown here is derived from an EMBL/GenBank/DDBJ whole genome shotgun (WGS) entry which is preliminary data.</text>
</comment>
<protein>
    <submittedName>
        <fullName evidence="3">Tape measure domain-containing protein</fullName>
    </submittedName>
</protein>
<dbReference type="AlphaFoldDB" id="A0A543I5F7"/>
<reference evidence="3 4" key="1">
    <citation type="submission" date="2019-06" db="EMBL/GenBank/DDBJ databases">
        <title>Sequencing the genomes of 1000 actinobacteria strains.</title>
        <authorList>
            <person name="Klenk H.-P."/>
        </authorList>
    </citation>
    <scope>NUCLEOTIDE SEQUENCE [LARGE SCALE GENOMIC DNA]</scope>
    <source>
        <strain evidence="3 4">DSM 18031</strain>
    </source>
</reference>
<evidence type="ECO:0000259" key="2">
    <source>
        <dbReference type="Pfam" id="PF20155"/>
    </source>
</evidence>
<keyword evidence="1" id="KW-1133">Transmembrane helix</keyword>
<accession>A0A543I5F7</accession>
<dbReference type="InterPro" id="IPR013491">
    <property type="entry name" value="Tape_meas_N"/>
</dbReference>
<evidence type="ECO:0000256" key="1">
    <source>
        <dbReference type="SAM" id="Phobius"/>
    </source>
</evidence>
<keyword evidence="4" id="KW-1185">Reference proteome</keyword>
<keyword evidence="1" id="KW-0472">Membrane</keyword>
<feature type="transmembrane region" description="Helical" evidence="1">
    <location>
        <begin position="755"/>
        <end position="780"/>
    </location>
</feature>
<organism evidence="3 4">
    <name type="scientific">Klugiella xanthotipulae</name>
    <dbReference type="NCBI Taxonomy" id="244735"/>
    <lineage>
        <taxon>Bacteria</taxon>
        <taxon>Bacillati</taxon>
        <taxon>Actinomycetota</taxon>
        <taxon>Actinomycetes</taxon>
        <taxon>Micrococcales</taxon>
        <taxon>Microbacteriaceae</taxon>
        <taxon>Klugiella</taxon>
    </lineage>
</organism>
<keyword evidence="1" id="KW-0812">Transmembrane</keyword>
<feature type="transmembrane region" description="Helical" evidence="1">
    <location>
        <begin position="711"/>
        <end position="734"/>
    </location>
</feature>
<feature type="transmembrane region" description="Helical" evidence="1">
    <location>
        <begin position="463"/>
        <end position="482"/>
    </location>
</feature>
<dbReference type="EMBL" id="VFPN01000001">
    <property type="protein sequence ID" value="TQM65843.1"/>
    <property type="molecule type" value="Genomic_DNA"/>
</dbReference>
<feature type="transmembrane region" description="Helical" evidence="1">
    <location>
        <begin position="639"/>
        <end position="661"/>
    </location>
</feature>
<gene>
    <name evidence="3" type="ORF">FB466_0657</name>
</gene>
<evidence type="ECO:0000313" key="3">
    <source>
        <dbReference type="EMBL" id="TQM65843.1"/>
    </source>
</evidence>
<dbReference type="Pfam" id="PF20155">
    <property type="entry name" value="TMP_3"/>
    <property type="match status" value="1"/>
</dbReference>
<sequence length="971" mass="101951">MSDGVLYVEVMPSTKGIGRAVEKDITGQFGASEKAGTGFWSRMGGLAKTTAKVFGGAVAVVGALSIKGGISRALNIEDAQAKLKGLGHDTKTVEAIMKNALGAVKGTAYGLDSAATVAASAVAAGIKPGKELEGYLRLTADAATIAGTSMEDMGSIINKVTAKGRAGMENLNQLTERGIPIVQWLADEYGVTAGELEKMVSQGKVDSATFRKVIEENIGGAALASGETTRGALANMMAAFSRLGEAAVSGVMPQMKHAFGAITTAVDSLTDAVRPAAERFGGLVELLRTGDFTAAMRENFGWQEDSPIVSAMLRIHQGVAGLFELVKTGTFTEDLTRAFGWEPDDRIVDFLLGIRDGVTDIGPGLKTLVEYFTPLGVAMKVMEPSMGLLQAAFFDLTDALGGALKDALPSLVKSFVDLAVALVPLLPSLVELVASVVQLAASALPPLVTVLASVAGWLTENEVAVQALAIALAAGYAGYLAYKSIGTIMATVKNATLAAKIAQQAYTAAMAGGNLASIKVAKSSALQTMALAKGALAGKAMLAMQKLATAAQWLWNAALSANPIGIIIMAIAALVAGLVWFFTQTELGQEIWSGFMGFLGDALGNIGQWFADAWEWISAGLTDLWEGVLKPIFEGIGAVFTWLWDAIIHPYISLILLYIGLWAALITWVWGSIISPTFVLIGAIFTWLWENAIQPAIDGIGALITWLWETVFLPVGEFIVAAITGIGIVATWLWENVFSPTFTAIGAIIDWVWNSVIMPVAGFIIGVFQGIGAVASWLWANAISPAINAIGGAMNWVWNSIIKPVANFIGDAFRNIGNTAKDIFNGVRDTVETVFGALMGIIRGPVNAVIDFINTMIGGLNGISIEIPDWVPEWGGKTFGLSIPKIPRMAEGGTILPRAGGTLAILAEAGRAESVVDTGKMNALLDVALSGRSETPTSGATVIQHITTVQDDPTLQARQWSREAARGMASV</sequence>
<dbReference type="Proteomes" id="UP000318331">
    <property type="component" value="Unassembled WGS sequence"/>
</dbReference>
<feature type="transmembrane region" description="Helical" evidence="1">
    <location>
        <begin position="668"/>
        <end position="689"/>
    </location>
</feature>
<dbReference type="RefSeq" id="WP_141915786.1">
    <property type="nucleotide sequence ID" value="NZ_BAAAYS010000001.1"/>
</dbReference>
<dbReference type="OrthoDB" id="177147at2"/>
<dbReference type="NCBIfam" id="TIGR02675">
    <property type="entry name" value="tape_meas_nterm"/>
    <property type="match status" value="1"/>
</dbReference>
<feature type="transmembrane region" description="Helical" evidence="1">
    <location>
        <begin position="553"/>
        <end position="582"/>
    </location>
</feature>
<name>A0A543I5F7_9MICO</name>